<reference evidence="1 2" key="1">
    <citation type="submission" date="2021-06" db="EMBL/GenBank/DDBJ databases">
        <title>Caerostris extrusa draft genome.</title>
        <authorList>
            <person name="Kono N."/>
            <person name="Arakawa K."/>
        </authorList>
    </citation>
    <scope>NUCLEOTIDE SEQUENCE [LARGE SCALE GENOMIC DNA]</scope>
</reference>
<evidence type="ECO:0000313" key="2">
    <source>
        <dbReference type="Proteomes" id="UP001054945"/>
    </source>
</evidence>
<protein>
    <recommendedName>
        <fullName evidence="3">DUF465 domain-containing protein</fullName>
    </recommendedName>
</protein>
<accession>A0AAV4QNG1</accession>
<evidence type="ECO:0008006" key="3">
    <source>
        <dbReference type="Google" id="ProtNLM"/>
    </source>
</evidence>
<sequence length="70" mass="8316">MPHIVQKQAALIQQLEEELRLSHLRNPEADIQHLEALYAEKEHKTREIYLLREKKLSVVCDLTVLMNKRL</sequence>
<keyword evidence="2" id="KW-1185">Reference proteome</keyword>
<organism evidence="1 2">
    <name type="scientific">Caerostris extrusa</name>
    <name type="common">Bark spider</name>
    <name type="synonym">Caerostris bankana</name>
    <dbReference type="NCBI Taxonomy" id="172846"/>
    <lineage>
        <taxon>Eukaryota</taxon>
        <taxon>Metazoa</taxon>
        <taxon>Ecdysozoa</taxon>
        <taxon>Arthropoda</taxon>
        <taxon>Chelicerata</taxon>
        <taxon>Arachnida</taxon>
        <taxon>Araneae</taxon>
        <taxon>Araneomorphae</taxon>
        <taxon>Entelegynae</taxon>
        <taxon>Araneoidea</taxon>
        <taxon>Araneidae</taxon>
        <taxon>Caerostris</taxon>
    </lineage>
</organism>
<dbReference type="EMBL" id="BPLR01006327">
    <property type="protein sequence ID" value="GIY09063.1"/>
    <property type="molecule type" value="Genomic_DNA"/>
</dbReference>
<dbReference type="AlphaFoldDB" id="A0AAV4QNG1"/>
<proteinExistence type="predicted"/>
<dbReference type="Proteomes" id="UP001054945">
    <property type="component" value="Unassembled WGS sequence"/>
</dbReference>
<evidence type="ECO:0000313" key="1">
    <source>
        <dbReference type="EMBL" id="GIY09063.1"/>
    </source>
</evidence>
<comment type="caution">
    <text evidence="1">The sequence shown here is derived from an EMBL/GenBank/DDBJ whole genome shotgun (WGS) entry which is preliminary data.</text>
</comment>
<gene>
    <name evidence="1" type="ORF">CEXT_106101</name>
</gene>
<name>A0AAV4QNG1_CAEEX</name>